<dbReference type="EC" id="2.7.11.1" evidence="3"/>
<evidence type="ECO:0000256" key="22">
    <source>
        <dbReference type="SAM" id="Phobius"/>
    </source>
</evidence>
<dbReference type="InterPro" id="IPR001611">
    <property type="entry name" value="Leu-rich_rpt"/>
</dbReference>
<evidence type="ECO:0000313" key="24">
    <source>
        <dbReference type="EMBL" id="KAH9323019.1"/>
    </source>
</evidence>
<evidence type="ECO:0000256" key="18">
    <source>
        <dbReference type="ARBA" id="ARBA00023180"/>
    </source>
</evidence>
<evidence type="ECO:0000256" key="4">
    <source>
        <dbReference type="ARBA" id="ARBA00022475"/>
    </source>
</evidence>
<evidence type="ECO:0000256" key="16">
    <source>
        <dbReference type="ARBA" id="ARBA00023136"/>
    </source>
</evidence>
<evidence type="ECO:0000256" key="9">
    <source>
        <dbReference type="ARBA" id="ARBA00022692"/>
    </source>
</evidence>
<evidence type="ECO:0000256" key="21">
    <source>
        <dbReference type="PROSITE-ProRule" id="PRU10141"/>
    </source>
</evidence>
<accession>A0AA38GG57</accession>
<keyword evidence="9 22" id="KW-0812">Transmembrane</keyword>
<keyword evidence="10" id="KW-0732">Signal</keyword>
<comment type="catalytic activity">
    <reaction evidence="19">
        <text>L-threonyl-[protein] + ATP = O-phospho-L-threonyl-[protein] + ADP + H(+)</text>
        <dbReference type="Rhea" id="RHEA:46608"/>
        <dbReference type="Rhea" id="RHEA-COMP:11060"/>
        <dbReference type="Rhea" id="RHEA-COMP:11605"/>
        <dbReference type="ChEBI" id="CHEBI:15378"/>
        <dbReference type="ChEBI" id="CHEBI:30013"/>
        <dbReference type="ChEBI" id="CHEBI:30616"/>
        <dbReference type="ChEBI" id="CHEBI:61977"/>
        <dbReference type="ChEBI" id="CHEBI:456216"/>
        <dbReference type="EC" id="2.7.11.1"/>
    </reaction>
</comment>
<dbReference type="FunFam" id="3.80.10.10:FF:000383">
    <property type="entry name" value="Leucine-rich repeat receptor protein kinase EMS1"/>
    <property type="match status" value="3"/>
</dbReference>
<keyword evidence="13" id="KW-0418">Kinase</keyword>
<keyword evidence="15 22" id="KW-1133">Transmembrane helix</keyword>
<evidence type="ECO:0000256" key="7">
    <source>
        <dbReference type="ARBA" id="ARBA00022614"/>
    </source>
</evidence>
<dbReference type="CDD" id="cd14066">
    <property type="entry name" value="STKc_IRAK"/>
    <property type="match status" value="1"/>
</dbReference>
<keyword evidence="18" id="KW-0325">Glycoprotein</keyword>
<reference evidence="24 25" key="1">
    <citation type="journal article" date="2021" name="Nat. Plants">
        <title>The Taxus genome provides insights into paclitaxel biosynthesis.</title>
        <authorList>
            <person name="Xiong X."/>
            <person name="Gou J."/>
            <person name="Liao Q."/>
            <person name="Li Y."/>
            <person name="Zhou Q."/>
            <person name="Bi G."/>
            <person name="Li C."/>
            <person name="Du R."/>
            <person name="Wang X."/>
            <person name="Sun T."/>
            <person name="Guo L."/>
            <person name="Liang H."/>
            <person name="Lu P."/>
            <person name="Wu Y."/>
            <person name="Zhang Z."/>
            <person name="Ro D.K."/>
            <person name="Shang Y."/>
            <person name="Huang S."/>
            <person name="Yan J."/>
        </authorList>
    </citation>
    <scope>NUCLEOTIDE SEQUENCE [LARGE SCALE GENOMIC DNA]</scope>
    <source>
        <strain evidence="24">Ta-2019</strain>
    </source>
</reference>
<dbReference type="Pfam" id="PF00560">
    <property type="entry name" value="LRR_1"/>
    <property type="match status" value="7"/>
</dbReference>
<dbReference type="Pfam" id="PF00069">
    <property type="entry name" value="Pkinase"/>
    <property type="match status" value="1"/>
</dbReference>
<dbReference type="InterPro" id="IPR032675">
    <property type="entry name" value="LRR_dom_sf"/>
</dbReference>
<organism evidence="24 25">
    <name type="scientific">Taxus chinensis</name>
    <name type="common">Chinese yew</name>
    <name type="synonym">Taxus wallichiana var. chinensis</name>
    <dbReference type="NCBI Taxonomy" id="29808"/>
    <lineage>
        <taxon>Eukaryota</taxon>
        <taxon>Viridiplantae</taxon>
        <taxon>Streptophyta</taxon>
        <taxon>Embryophyta</taxon>
        <taxon>Tracheophyta</taxon>
        <taxon>Spermatophyta</taxon>
        <taxon>Pinopsida</taxon>
        <taxon>Pinidae</taxon>
        <taxon>Conifers II</taxon>
        <taxon>Cupressales</taxon>
        <taxon>Taxaceae</taxon>
        <taxon>Taxus</taxon>
    </lineage>
</organism>
<feature type="binding site" evidence="21">
    <location>
        <position position="885"/>
    </location>
    <ligand>
        <name>ATP</name>
        <dbReference type="ChEBI" id="CHEBI:30616"/>
    </ligand>
</feature>
<evidence type="ECO:0000256" key="1">
    <source>
        <dbReference type="ARBA" id="ARBA00004251"/>
    </source>
</evidence>
<dbReference type="Gene3D" id="3.80.10.10">
    <property type="entry name" value="Ribonuclease Inhibitor"/>
    <property type="match status" value="5"/>
</dbReference>
<comment type="similarity">
    <text evidence="2">Belongs to the protein kinase superfamily. Ser/Thr protein kinase family.</text>
</comment>
<evidence type="ECO:0000256" key="15">
    <source>
        <dbReference type="ARBA" id="ARBA00022989"/>
    </source>
</evidence>
<feature type="domain" description="Protein kinase" evidence="23">
    <location>
        <begin position="857"/>
        <end position="1143"/>
    </location>
</feature>
<dbReference type="SMART" id="SM00220">
    <property type="entry name" value="S_TKc"/>
    <property type="match status" value="1"/>
</dbReference>
<dbReference type="FunFam" id="3.30.200.20:FF:000661">
    <property type="entry name" value="Serine-threonine protein kinase plant-type"/>
    <property type="match status" value="1"/>
</dbReference>
<dbReference type="Proteomes" id="UP000824469">
    <property type="component" value="Unassembled WGS sequence"/>
</dbReference>
<keyword evidence="7" id="KW-0433">Leucine-rich repeat</keyword>
<evidence type="ECO:0000256" key="20">
    <source>
        <dbReference type="ARBA" id="ARBA00048679"/>
    </source>
</evidence>
<evidence type="ECO:0000256" key="11">
    <source>
        <dbReference type="ARBA" id="ARBA00022737"/>
    </source>
</evidence>
<dbReference type="Gene3D" id="1.10.510.10">
    <property type="entry name" value="Transferase(Phosphotransferase) domain 1"/>
    <property type="match status" value="1"/>
</dbReference>
<keyword evidence="25" id="KW-1185">Reference proteome</keyword>
<evidence type="ECO:0000256" key="5">
    <source>
        <dbReference type="ARBA" id="ARBA00022527"/>
    </source>
</evidence>
<keyword evidence="5" id="KW-0723">Serine/threonine-protein kinase</keyword>
<evidence type="ECO:0000256" key="8">
    <source>
        <dbReference type="ARBA" id="ARBA00022679"/>
    </source>
</evidence>
<evidence type="ECO:0000256" key="17">
    <source>
        <dbReference type="ARBA" id="ARBA00023170"/>
    </source>
</evidence>
<comment type="catalytic activity">
    <reaction evidence="20">
        <text>L-seryl-[protein] + ATP = O-phospho-L-seryl-[protein] + ADP + H(+)</text>
        <dbReference type="Rhea" id="RHEA:17989"/>
        <dbReference type="Rhea" id="RHEA-COMP:9863"/>
        <dbReference type="Rhea" id="RHEA-COMP:11604"/>
        <dbReference type="ChEBI" id="CHEBI:15378"/>
        <dbReference type="ChEBI" id="CHEBI:29999"/>
        <dbReference type="ChEBI" id="CHEBI:30616"/>
        <dbReference type="ChEBI" id="CHEBI:83421"/>
        <dbReference type="ChEBI" id="CHEBI:456216"/>
        <dbReference type="EC" id="2.7.11.1"/>
    </reaction>
</comment>
<comment type="caution">
    <text evidence="24">The sequence shown here is derived from an EMBL/GenBank/DDBJ whole genome shotgun (WGS) entry which is preliminary data.</text>
</comment>
<keyword evidence="14 21" id="KW-0067">ATP-binding</keyword>
<dbReference type="PANTHER" id="PTHR27008">
    <property type="entry name" value="OS04G0122200 PROTEIN"/>
    <property type="match status" value="1"/>
</dbReference>
<proteinExistence type="inferred from homology"/>
<dbReference type="InterPro" id="IPR008271">
    <property type="entry name" value="Ser/Thr_kinase_AS"/>
</dbReference>
<keyword evidence="8" id="KW-0808">Transferase</keyword>
<dbReference type="InterPro" id="IPR013210">
    <property type="entry name" value="LRR_N_plant-typ"/>
</dbReference>
<keyword evidence="17" id="KW-0675">Receptor</keyword>
<dbReference type="PROSITE" id="PS00108">
    <property type="entry name" value="PROTEIN_KINASE_ST"/>
    <property type="match status" value="1"/>
</dbReference>
<evidence type="ECO:0000256" key="13">
    <source>
        <dbReference type="ARBA" id="ARBA00022777"/>
    </source>
</evidence>
<dbReference type="GO" id="GO:0004674">
    <property type="term" value="F:protein serine/threonine kinase activity"/>
    <property type="evidence" value="ECO:0007669"/>
    <property type="project" value="UniProtKB-KW"/>
</dbReference>
<dbReference type="FunFam" id="3.80.10.10:FF:000095">
    <property type="entry name" value="LRR receptor-like serine/threonine-protein kinase GSO1"/>
    <property type="match status" value="1"/>
</dbReference>
<dbReference type="FunFam" id="3.80.10.10:FF:000356">
    <property type="entry name" value="LRR receptor-like serine/threonine-protein kinase"/>
    <property type="match status" value="1"/>
</dbReference>
<dbReference type="PROSITE" id="PS50011">
    <property type="entry name" value="PROTEIN_KINASE_DOM"/>
    <property type="match status" value="1"/>
</dbReference>
<dbReference type="SUPFAM" id="SSF52058">
    <property type="entry name" value="L domain-like"/>
    <property type="match status" value="3"/>
</dbReference>
<evidence type="ECO:0000313" key="25">
    <source>
        <dbReference type="Proteomes" id="UP000824469"/>
    </source>
</evidence>
<gene>
    <name evidence="24" type="ORF">KI387_017658</name>
</gene>
<dbReference type="InterPro" id="IPR003591">
    <property type="entry name" value="Leu-rich_rpt_typical-subtyp"/>
</dbReference>
<dbReference type="Gene3D" id="3.30.200.20">
    <property type="entry name" value="Phosphorylase Kinase, domain 1"/>
    <property type="match status" value="1"/>
</dbReference>
<dbReference type="GO" id="GO:0005886">
    <property type="term" value="C:plasma membrane"/>
    <property type="evidence" value="ECO:0007669"/>
    <property type="project" value="UniProtKB-SubCell"/>
</dbReference>
<feature type="transmembrane region" description="Helical" evidence="22">
    <location>
        <begin position="796"/>
        <end position="821"/>
    </location>
</feature>
<name>A0AA38GG57_TAXCH</name>
<keyword evidence="11" id="KW-0677">Repeat</keyword>
<keyword evidence="6" id="KW-0597">Phosphoprotein</keyword>
<dbReference type="EMBL" id="JAHRHJ020000003">
    <property type="protein sequence ID" value="KAH9323019.1"/>
    <property type="molecule type" value="Genomic_DNA"/>
</dbReference>
<dbReference type="Pfam" id="PF13855">
    <property type="entry name" value="LRR_8"/>
    <property type="match status" value="3"/>
</dbReference>
<dbReference type="PROSITE" id="PS00107">
    <property type="entry name" value="PROTEIN_KINASE_ATP"/>
    <property type="match status" value="1"/>
</dbReference>
<keyword evidence="16 22" id="KW-0472">Membrane</keyword>
<dbReference type="SUPFAM" id="SSF56112">
    <property type="entry name" value="Protein kinase-like (PK-like)"/>
    <property type="match status" value="1"/>
</dbReference>
<evidence type="ECO:0000256" key="10">
    <source>
        <dbReference type="ARBA" id="ARBA00022729"/>
    </source>
</evidence>
<comment type="subcellular location">
    <subcellularLocation>
        <location evidence="1">Cell membrane</location>
        <topology evidence="1">Single-pass type I membrane protein</topology>
    </subcellularLocation>
</comment>
<dbReference type="InterPro" id="IPR051809">
    <property type="entry name" value="Plant_receptor-like_S/T_kinase"/>
</dbReference>
<evidence type="ECO:0000259" key="23">
    <source>
        <dbReference type="PROSITE" id="PS50011"/>
    </source>
</evidence>
<sequence length="1180" mass="130259">MSVSIPTPRYVLHFSWKMEYILLILMCLFSFSTPWNNASDQQSLLALKPAITSDPENYLANWNTDVPFCNWTGVTCSPDLQRVVELSLTDMGLDGTISPVVGNLSALEKLNLEDNLLHGNIPVELSLLPRLWMLDLGDNSLTGTIPSSFGNLSALIEFDSSSNHLHGRIPPQVGMLAQLKRLYLYGNQLSGIIPSSLGNLSNLIQLDLRGNRLEGRIPARIGMLTKLQTLRLSANQLSGTIPVEICMLTELDALYLNKNQLSGTIPVEVGMLTQLDTLYLGHNQLSGTIPSTIGNLTALTDLRLSSNHFNNHIPSSIGNLLVLTYLVMSVNNITGPIRSEIGMLTQLKWLSLHTNQLSSIIPSSIGNLSALTILRLSQNNFTGHIPTEVHMLTQLRWINLLYNGLTGKIQDSLGNCSQLERLILNNNQLGGNVPIELGKFVFLERIILDSNRLVSGSSSSLNFLTDLTNCSNLEQVTMSHNNLTGTLPPSIGRLSSGLSVLQLGYNKIRGNIPKMITNLTNLTYLDLGYNLLSGHIPSGIRRLHKLERLNLGGNRLEGSLPAEIGGMRALGLLDVSWNKLSGRIPGSLARLPQLRRLFLHHNHFSGMITASLKRCVNLELVDFSHNDLVGNIPREFMASLVNLQFYLNLSWNKLQGHLPGEISQIVSAQTIDISGNKLDGMIPAALADCIALEHLNLSHNSIEGPIPDALGKLQNLESIDLSFNFLSGTIPASLRKIKVLRYLNVCFNNLTGRIPEGGFFPHSTVNALFMGNEGLCGPQKYFVPACPKQGQHKLSLLAKVMLSAVGIIVFILCSLILRILWRQKYSRVQFDPSNFMFRRLWHPKFTYKDLVTATNGFNETNLLGMGRFGSVYKGILRDCKVVAIKVLNLQNEEVQKSFKKECKILGSTRHRNLVRVISVCSNPDFKALILEFAVNGSLEKHLYPNSNEEDVCGFNLGECLNIATDVAHAMEYLHYDCPVQVVHCDLKPSNVLLDANMTALVSDFGISRLAGLTNSMDSLTTSFSLRGSIGYIAPEYGLGGNISIKGDVYSYGILLLEMVTKKRPTHVMFVEDLTLQKWVRSAFPQRVADVVDSRLLTNVNAEHKNYLVSFIHIGLLCTNESPQERPTMRDVRRALEVLKTTFIGGTTTPSYLTTTISDLVCHTNTSATAEGISDSQSSTY</sequence>
<dbReference type="SMART" id="SM00365">
    <property type="entry name" value="LRR_SD22"/>
    <property type="match status" value="8"/>
</dbReference>
<evidence type="ECO:0000256" key="3">
    <source>
        <dbReference type="ARBA" id="ARBA00012513"/>
    </source>
</evidence>
<dbReference type="PANTHER" id="PTHR27008:SF281">
    <property type="entry name" value="OS06G0186100 PROTEIN"/>
    <property type="match status" value="1"/>
</dbReference>
<evidence type="ECO:0000256" key="12">
    <source>
        <dbReference type="ARBA" id="ARBA00022741"/>
    </source>
</evidence>
<dbReference type="InterPro" id="IPR017441">
    <property type="entry name" value="Protein_kinase_ATP_BS"/>
</dbReference>
<dbReference type="InterPro" id="IPR000719">
    <property type="entry name" value="Prot_kinase_dom"/>
</dbReference>
<dbReference type="AlphaFoldDB" id="A0AA38GG57"/>
<dbReference type="FunFam" id="3.80.10.10:FF:000101">
    <property type="entry name" value="LRR receptor-like serine/threonine-protein kinase ERECTA"/>
    <property type="match status" value="1"/>
</dbReference>
<evidence type="ECO:0000256" key="6">
    <source>
        <dbReference type="ARBA" id="ARBA00022553"/>
    </source>
</evidence>
<dbReference type="GO" id="GO:0005524">
    <property type="term" value="F:ATP binding"/>
    <property type="evidence" value="ECO:0007669"/>
    <property type="project" value="UniProtKB-UniRule"/>
</dbReference>
<dbReference type="Pfam" id="PF08263">
    <property type="entry name" value="LRRNT_2"/>
    <property type="match status" value="1"/>
</dbReference>
<keyword evidence="4" id="KW-1003">Cell membrane</keyword>
<evidence type="ECO:0000256" key="19">
    <source>
        <dbReference type="ARBA" id="ARBA00047899"/>
    </source>
</evidence>
<keyword evidence="12 21" id="KW-0547">Nucleotide-binding</keyword>
<protein>
    <recommendedName>
        <fullName evidence="3">non-specific serine/threonine protein kinase</fullName>
        <ecNumber evidence="3">2.7.11.1</ecNumber>
    </recommendedName>
</protein>
<dbReference type="FunFam" id="1.10.510.10:FF:000358">
    <property type="entry name" value="Putative leucine-rich repeat receptor-like serine/threonine-protein kinase"/>
    <property type="match status" value="1"/>
</dbReference>
<evidence type="ECO:0000256" key="14">
    <source>
        <dbReference type="ARBA" id="ARBA00022840"/>
    </source>
</evidence>
<dbReference type="InterPro" id="IPR011009">
    <property type="entry name" value="Kinase-like_dom_sf"/>
</dbReference>
<evidence type="ECO:0000256" key="2">
    <source>
        <dbReference type="ARBA" id="ARBA00008684"/>
    </source>
</evidence>
<dbReference type="SMART" id="SM00369">
    <property type="entry name" value="LRR_TYP"/>
    <property type="match status" value="14"/>
</dbReference>